<keyword evidence="2" id="KW-1185">Reference proteome</keyword>
<dbReference type="EMBL" id="JAQGEF010000011">
    <property type="protein sequence ID" value="MDA3615263.1"/>
    <property type="molecule type" value="Genomic_DNA"/>
</dbReference>
<reference evidence="1 2" key="1">
    <citation type="submission" date="2022-12" db="EMBL/GenBank/DDBJ databases">
        <title>Chitinophagaceae gen. sp. nov., a new member of the family Chitinophagaceae, isolated from soil in a chemical factory.</title>
        <authorList>
            <person name="Ke Z."/>
        </authorList>
    </citation>
    <scope>NUCLEOTIDE SEQUENCE [LARGE SCALE GENOMIC DNA]</scope>
    <source>
        <strain evidence="1 2">LY-5</strain>
    </source>
</reference>
<sequence>MKYFLIAFVILLVSCGQTNTGSEKNEIKATDTSSPGPAITKTEEKTVKFLWRDKKYDEVLKDTFNSIFINEAFCKVITDEEKAALGYVATFIGNECSWDGPYKDDRSNLKCKILTALNLGYQCSEQHLGFLRKMFKDDKAVLEALKPDNCPTTPDGATIQNTFDEITLTVSGNQILVSYKAQELNSRDGSSRSWTGIDHFEFGHQYVKLIKKESRM</sequence>
<organism evidence="1 2">
    <name type="scientific">Polluticaenibacter yanchengensis</name>
    <dbReference type="NCBI Taxonomy" id="3014562"/>
    <lineage>
        <taxon>Bacteria</taxon>
        <taxon>Pseudomonadati</taxon>
        <taxon>Bacteroidota</taxon>
        <taxon>Chitinophagia</taxon>
        <taxon>Chitinophagales</taxon>
        <taxon>Chitinophagaceae</taxon>
        <taxon>Polluticaenibacter</taxon>
    </lineage>
</organism>
<dbReference type="PROSITE" id="PS51257">
    <property type="entry name" value="PROKAR_LIPOPROTEIN"/>
    <property type="match status" value="1"/>
</dbReference>
<name>A0ABT4UKE8_9BACT</name>
<dbReference type="RefSeq" id="WP_407031588.1">
    <property type="nucleotide sequence ID" value="NZ_JAQGEF010000011.1"/>
</dbReference>
<dbReference type="Proteomes" id="UP001210231">
    <property type="component" value="Unassembled WGS sequence"/>
</dbReference>
<evidence type="ECO:0008006" key="3">
    <source>
        <dbReference type="Google" id="ProtNLM"/>
    </source>
</evidence>
<proteinExistence type="predicted"/>
<accession>A0ABT4UKE8</accession>
<evidence type="ECO:0000313" key="2">
    <source>
        <dbReference type="Proteomes" id="UP001210231"/>
    </source>
</evidence>
<protein>
    <recommendedName>
        <fullName evidence="3">Lipoprotein</fullName>
    </recommendedName>
</protein>
<gene>
    <name evidence="1" type="ORF">O3P16_10630</name>
</gene>
<evidence type="ECO:0000313" key="1">
    <source>
        <dbReference type="EMBL" id="MDA3615263.1"/>
    </source>
</evidence>
<comment type="caution">
    <text evidence="1">The sequence shown here is derived from an EMBL/GenBank/DDBJ whole genome shotgun (WGS) entry which is preliminary data.</text>
</comment>